<evidence type="ECO:0000256" key="4">
    <source>
        <dbReference type="ARBA" id="ARBA00069124"/>
    </source>
</evidence>
<dbReference type="InterPro" id="IPR029055">
    <property type="entry name" value="Ntn_hydrolases_N"/>
</dbReference>
<sequence length="337" mass="35372">MDGTADDQPNSNPRWVLVLHGGAGSIPGDSPDDIRTGYENGVRQAMQVGVELLEQGKSAVDVAEAVVVCLEDSPIFNAGKGSVFTGAGVHELDACIMDGSTLSSGAVTNVNQLKNPIRAARHVMDDTRHMLLACEGAEEFALAAGCEHVDQSYYFTSRRFHALNRYRERRNLEPLATPGYPLEPGQGIEPDASADEPGNTVGCVVLDAEGHLAAATSTGGLNGKMAGRVGDTPIVGAGTYANQFCGVSGTGIGEEYMRHVLCARVAWLVEAGQTPEQAVQHCLTNILKPNQGGLIAIGADGQVTALSNTGSMPHAIADSNGRREIGIWMDPPALNEN</sequence>
<feature type="active site" description="Nucleophile" evidence="5">
    <location>
        <position position="200"/>
    </location>
</feature>
<organism evidence="8 9">
    <name type="scientific">Aeoliella mucimassa</name>
    <dbReference type="NCBI Taxonomy" id="2527972"/>
    <lineage>
        <taxon>Bacteria</taxon>
        <taxon>Pseudomonadati</taxon>
        <taxon>Planctomycetota</taxon>
        <taxon>Planctomycetia</taxon>
        <taxon>Pirellulales</taxon>
        <taxon>Lacipirellulaceae</taxon>
        <taxon>Aeoliella</taxon>
    </lineage>
</organism>
<dbReference type="PANTHER" id="PTHR10188">
    <property type="entry name" value="L-ASPARAGINASE"/>
    <property type="match status" value="1"/>
</dbReference>
<protein>
    <recommendedName>
        <fullName evidence="4">Isoaspartyl peptidase</fullName>
    </recommendedName>
</protein>
<dbReference type="InterPro" id="IPR000246">
    <property type="entry name" value="Peptidase_T2"/>
</dbReference>
<dbReference type="Proteomes" id="UP000315750">
    <property type="component" value="Chromosome"/>
</dbReference>
<keyword evidence="3" id="KW-0068">Autocatalytic cleavage</keyword>
<dbReference type="RefSeq" id="WP_197528646.1">
    <property type="nucleotide sequence ID" value="NZ_CP036278.1"/>
</dbReference>
<evidence type="ECO:0000256" key="3">
    <source>
        <dbReference type="ARBA" id="ARBA00022813"/>
    </source>
</evidence>
<evidence type="ECO:0000256" key="6">
    <source>
        <dbReference type="PIRSR" id="PIRSR600246-2"/>
    </source>
</evidence>
<gene>
    <name evidence="8" type="primary">iaaA</name>
    <name evidence="8" type="ORF">Pan181_49770</name>
</gene>
<evidence type="ECO:0000313" key="8">
    <source>
        <dbReference type="EMBL" id="QDU58737.1"/>
    </source>
</evidence>
<feature type="binding site" evidence="6">
    <location>
        <begin position="228"/>
        <end position="231"/>
    </location>
    <ligand>
        <name>substrate</name>
    </ligand>
</feature>
<dbReference type="AlphaFoldDB" id="A0A518AVH7"/>
<evidence type="ECO:0000256" key="2">
    <source>
        <dbReference type="ARBA" id="ARBA00022801"/>
    </source>
</evidence>
<evidence type="ECO:0000256" key="1">
    <source>
        <dbReference type="ARBA" id="ARBA00022670"/>
    </source>
</evidence>
<reference evidence="8 9" key="1">
    <citation type="submission" date="2019-02" db="EMBL/GenBank/DDBJ databases">
        <title>Deep-cultivation of Planctomycetes and their phenomic and genomic characterization uncovers novel biology.</title>
        <authorList>
            <person name="Wiegand S."/>
            <person name="Jogler M."/>
            <person name="Boedeker C."/>
            <person name="Pinto D."/>
            <person name="Vollmers J."/>
            <person name="Rivas-Marin E."/>
            <person name="Kohn T."/>
            <person name="Peeters S.H."/>
            <person name="Heuer A."/>
            <person name="Rast P."/>
            <person name="Oberbeckmann S."/>
            <person name="Bunk B."/>
            <person name="Jeske O."/>
            <person name="Meyerdierks A."/>
            <person name="Storesund J.E."/>
            <person name="Kallscheuer N."/>
            <person name="Luecker S."/>
            <person name="Lage O.M."/>
            <person name="Pohl T."/>
            <person name="Merkel B.J."/>
            <person name="Hornburger P."/>
            <person name="Mueller R.-W."/>
            <person name="Bruemmer F."/>
            <person name="Labrenz M."/>
            <person name="Spormann A.M."/>
            <person name="Op den Camp H."/>
            <person name="Overmann J."/>
            <person name="Amann R."/>
            <person name="Jetten M.S.M."/>
            <person name="Mascher T."/>
            <person name="Medema M.H."/>
            <person name="Devos D.P."/>
            <person name="Kaster A.-K."/>
            <person name="Ovreas L."/>
            <person name="Rohde M."/>
            <person name="Galperin M.Y."/>
            <person name="Jogler C."/>
        </authorList>
    </citation>
    <scope>NUCLEOTIDE SEQUENCE [LARGE SCALE GENOMIC DNA]</scope>
    <source>
        <strain evidence="8 9">Pan181</strain>
    </source>
</reference>
<dbReference type="GO" id="GO:0016811">
    <property type="term" value="F:hydrolase activity, acting on carbon-nitrogen (but not peptide) bonds, in linear amides"/>
    <property type="evidence" value="ECO:0007669"/>
    <property type="project" value="UniProtKB-ARBA"/>
</dbReference>
<dbReference type="FunFam" id="3.60.20.30:FF:000001">
    <property type="entry name" value="Isoaspartyl peptidase/L-asparaginase"/>
    <property type="match status" value="1"/>
</dbReference>
<accession>A0A518AVH7</accession>
<dbReference type="GO" id="GO:0008233">
    <property type="term" value="F:peptidase activity"/>
    <property type="evidence" value="ECO:0007669"/>
    <property type="project" value="UniProtKB-KW"/>
</dbReference>
<dbReference type="KEGG" id="amuc:Pan181_49770"/>
<feature type="binding site" evidence="6">
    <location>
        <begin position="250"/>
        <end position="253"/>
    </location>
    <ligand>
        <name>substrate</name>
    </ligand>
</feature>
<dbReference type="Pfam" id="PF01112">
    <property type="entry name" value="Asparaginase_2"/>
    <property type="match status" value="1"/>
</dbReference>
<dbReference type="SUPFAM" id="SSF56235">
    <property type="entry name" value="N-terminal nucleophile aminohydrolases (Ntn hydrolases)"/>
    <property type="match status" value="1"/>
</dbReference>
<dbReference type="EMBL" id="CP036278">
    <property type="protein sequence ID" value="QDU58737.1"/>
    <property type="molecule type" value="Genomic_DNA"/>
</dbReference>
<evidence type="ECO:0000313" key="9">
    <source>
        <dbReference type="Proteomes" id="UP000315750"/>
    </source>
</evidence>
<evidence type="ECO:0000256" key="5">
    <source>
        <dbReference type="PIRSR" id="PIRSR600246-1"/>
    </source>
</evidence>
<evidence type="ECO:0000256" key="7">
    <source>
        <dbReference type="SAM" id="MobiDB-lite"/>
    </source>
</evidence>
<keyword evidence="1" id="KW-0645">Protease</keyword>
<dbReference type="PANTHER" id="PTHR10188:SF6">
    <property type="entry name" value="N(4)-(BETA-N-ACETYLGLUCOSAMINYL)-L-ASPARAGINASE"/>
    <property type="match status" value="1"/>
</dbReference>
<dbReference type="GO" id="GO:0006508">
    <property type="term" value="P:proteolysis"/>
    <property type="evidence" value="ECO:0007669"/>
    <property type="project" value="UniProtKB-KW"/>
</dbReference>
<feature type="region of interest" description="Disordered" evidence="7">
    <location>
        <begin position="175"/>
        <end position="195"/>
    </location>
</feature>
<proteinExistence type="predicted"/>
<name>A0A518AVH7_9BACT</name>
<dbReference type="Gene3D" id="3.60.20.30">
    <property type="entry name" value="(Glycosyl)asparaginase"/>
    <property type="match status" value="1"/>
</dbReference>
<keyword evidence="2 8" id="KW-0378">Hydrolase</keyword>
<keyword evidence="9" id="KW-1185">Reference proteome</keyword>